<gene>
    <name evidence="2" type="ORF">H8S01_09035</name>
</gene>
<proteinExistence type="predicted"/>
<evidence type="ECO:0000313" key="3">
    <source>
        <dbReference type="Proteomes" id="UP000628463"/>
    </source>
</evidence>
<evidence type="ECO:0000313" key="2">
    <source>
        <dbReference type="EMBL" id="MBC5681102.1"/>
    </source>
</evidence>
<organism evidence="2 3">
    <name type="scientific">Lachnospira hominis</name>
    <name type="common">ex Liu et al. 2021</name>
    <dbReference type="NCBI Taxonomy" id="2763051"/>
    <lineage>
        <taxon>Bacteria</taxon>
        <taxon>Bacillati</taxon>
        <taxon>Bacillota</taxon>
        <taxon>Clostridia</taxon>
        <taxon>Lachnospirales</taxon>
        <taxon>Lachnospiraceae</taxon>
        <taxon>Lachnospira</taxon>
    </lineage>
</organism>
<dbReference type="EMBL" id="JACOPD010000006">
    <property type="protein sequence ID" value="MBC5681102.1"/>
    <property type="molecule type" value="Genomic_DNA"/>
</dbReference>
<keyword evidence="1" id="KW-1133">Transmembrane helix</keyword>
<keyword evidence="3" id="KW-1185">Reference proteome</keyword>
<accession>A0ABR7G0Z1</accession>
<sequence>MPNVNGKMFKNNQPQKKKVNPIVALIFIMVLAAVLIGLQYFLLDVQTEIYNQQQLESTQSAE</sequence>
<keyword evidence="1" id="KW-0472">Membrane</keyword>
<dbReference type="Proteomes" id="UP000628463">
    <property type="component" value="Unassembled WGS sequence"/>
</dbReference>
<dbReference type="RefSeq" id="WP_021866149.1">
    <property type="nucleotide sequence ID" value="NZ_JACOPD010000006.1"/>
</dbReference>
<protein>
    <submittedName>
        <fullName evidence="2">Uncharacterized protein</fullName>
    </submittedName>
</protein>
<reference evidence="2 3" key="1">
    <citation type="submission" date="2020-08" db="EMBL/GenBank/DDBJ databases">
        <title>Genome public.</title>
        <authorList>
            <person name="Liu C."/>
            <person name="Sun Q."/>
        </authorList>
    </citation>
    <scope>NUCLEOTIDE SEQUENCE [LARGE SCALE GENOMIC DNA]</scope>
    <source>
        <strain evidence="2 3">NSJ-43</strain>
    </source>
</reference>
<evidence type="ECO:0000256" key="1">
    <source>
        <dbReference type="SAM" id="Phobius"/>
    </source>
</evidence>
<keyword evidence="1" id="KW-0812">Transmembrane</keyword>
<comment type="caution">
    <text evidence="2">The sequence shown here is derived from an EMBL/GenBank/DDBJ whole genome shotgun (WGS) entry which is preliminary data.</text>
</comment>
<name>A0ABR7G0Z1_9FIRM</name>
<feature type="transmembrane region" description="Helical" evidence="1">
    <location>
        <begin position="21"/>
        <end position="42"/>
    </location>
</feature>